<dbReference type="NCBIfam" id="TIGR04381">
    <property type="entry name" value="HTH_TypR"/>
    <property type="match status" value="1"/>
</dbReference>
<dbReference type="Gene3D" id="3.40.50.300">
    <property type="entry name" value="P-loop containing nucleotide triphosphate hydrolases"/>
    <property type="match status" value="1"/>
</dbReference>
<dbReference type="PROSITE" id="PS00688">
    <property type="entry name" value="SIGMA54_INTERACT_3"/>
    <property type="match status" value="1"/>
</dbReference>
<dbReference type="SUPFAM" id="SSF52540">
    <property type="entry name" value="P-loop containing nucleoside triphosphate hydrolases"/>
    <property type="match status" value="1"/>
</dbReference>
<reference evidence="15 16" key="1">
    <citation type="submission" date="2019-03" db="EMBL/GenBank/DDBJ databases">
        <title>Freshwater and sediment microbial communities from various areas in North America, analyzing microbe dynamics in response to fracking.</title>
        <authorList>
            <person name="Lamendella R."/>
        </authorList>
    </citation>
    <scope>NUCLEOTIDE SEQUENCE [LARGE SCALE GENOMIC DNA]</scope>
    <source>
        <strain evidence="15 16">18_TX</strain>
    </source>
</reference>
<keyword evidence="2" id="KW-0963">Cytoplasm</keyword>
<dbReference type="InterPro" id="IPR030828">
    <property type="entry name" value="HTH_TyrR"/>
</dbReference>
<keyword evidence="6" id="KW-0067">ATP-binding</keyword>
<keyword evidence="8" id="KW-0238">DNA-binding</keyword>
<dbReference type="GO" id="GO:0003677">
    <property type="term" value="F:DNA binding"/>
    <property type="evidence" value="ECO:0007669"/>
    <property type="project" value="UniProtKB-KW"/>
</dbReference>
<dbReference type="PROSITE" id="PS00675">
    <property type="entry name" value="SIGMA54_INTERACT_1"/>
    <property type="match status" value="1"/>
</dbReference>
<proteinExistence type="predicted"/>
<evidence type="ECO:0000313" key="15">
    <source>
        <dbReference type="EMBL" id="TDP40560.1"/>
    </source>
</evidence>
<dbReference type="AlphaFoldDB" id="A0A4R6PTH5"/>
<dbReference type="SUPFAM" id="SSF55021">
    <property type="entry name" value="ACT-like"/>
    <property type="match status" value="1"/>
</dbReference>
<dbReference type="CDD" id="cd00130">
    <property type="entry name" value="PAS"/>
    <property type="match status" value="1"/>
</dbReference>
<keyword evidence="7" id="KW-0805">Transcription regulation</keyword>
<gene>
    <name evidence="15" type="ORF">DEU29_101104</name>
</gene>
<dbReference type="InterPro" id="IPR058031">
    <property type="entry name" value="AAA_lid_NorR"/>
</dbReference>
<keyword evidence="9" id="KW-0010">Activator</keyword>
<dbReference type="Gene3D" id="1.10.10.60">
    <property type="entry name" value="Homeodomain-like"/>
    <property type="match status" value="1"/>
</dbReference>
<evidence type="ECO:0000259" key="14">
    <source>
        <dbReference type="PROSITE" id="PS51671"/>
    </source>
</evidence>
<comment type="caution">
    <text evidence="15">The sequence shown here is derived from an EMBL/GenBank/DDBJ whole genome shotgun (WGS) entry which is preliminary data.</text>
</comment>
<dbReference type="InterPro" id="IPR002912">
    <property type="entry name" value="ACT_dom"/>
</dbReference>
<evidence type="ECO:0000256" key="6">
    <source>
        <dbReference type="ARBA" id="ARBA00022840"/>
    </source>
</evidence>
<feature type="domain" description="PAS" evidence="13">
    <location>
        <begin position="78"/>
        <end position="130"/>
    </location>
</feature>
<feature type="domain" description="ACT" evidence="14">
    <location>
        <begin position="2"/>
        <end position="72"/>
    </location>
</feature>
<keyword evidence="4" id="KW-0547">Nucleotide-binding</keyword>
<dbReference type="GO" id="GO:0005524">
    <property type="term" value="F:ATP binding"/>
    <property type="evidence" value="ECO:0007669"/>
    <property type="project" value="UniProtKB-KW"/>
</dbReference>
<keyword evidence="3" id="KW-0678">Repressor</keyword>
<evidence type="ECO:0000313" key="16">
    <source>
        <dbReference type="Proteomes" id="UP000295531"/>
    </source>
</evidence>
<evidence type="ECO:0000256" key="4">
    <source>
        <dbReference type="ARBA" id="ARBA00022741"/>
    </source>
</evidence>
<dbReference type="SMART" id="SM00382">
    <property type="entry name" value="AAA"/>
    <property type="match status" value="1"/>
</dbReference>
<dbReference type="GO" id="GO:0006355">
    <property type="term" value="P:regulation of DNA-templated transcription"/>
    <property type="evidence" value="ECO:0007669"/>
    <property type="project" value="InterPro"/>
</dbReference>
<dbReference type="SUPFAM" id="SSF46689">
    <property type="entry name" value="Homeodomain-like"/>
    <property type="match status" value="1"/>
</dbReference>
<dbReference type="InterPro" id="IPR025944">
    <property type="entry name" value="Sigma_54_int_dom_CS"/>
</dbReference>
<dbReference type="CDD" id="cd04877">
    <property type="entry name" value="ACT_TyrR"/>
    <property type="match status" value="1"/>
</dbReference>
<dbReference type="Gene3D" id="3.30.450.20">
    <property type="entry name" value="PAS domain"/>
    <property type="match status" value="1"/>
</dbReference>
<evidence type="ECO:0000256" key="2">
    <source>
        <dbReference type="ARBA" id="ARBA00022490"/>
    </source>
</evidence>
<name>A0A4R6PTH5_9GAMM</name>
<dbReference type="InterPro" id="IPR009057">
    <property type="entry name" value="Homeodomain-like_sf"/>
</dbReference>
<dbReference type="PROSITE" id="PS51671">
    <property type="entry name" value="ACT"/>
    <property type="match status" value="1"/>
</dbReference>
<comment type="subcellular location">
    <subcellularLocation>
        <location evidence="1">Cytoplasm</location>
    </subcellularLocation>
</comment>
<dbReference type="SMART" id="SM00091">
    <property type="entry name" value="PAS"/>
    <property type="match status" value="1"/>
</dbReference>
<dbReference type="Proteomes" id="UP000295531">
    <property type="component" value="Unassembled WGS sequence"/>
</dbReference>
<dbReference type="FunFam" id="3.40.50.300:FF:000006">
    <property type="entry name" value="DNA-binding transcriptional regulator NtrC"/>
    <property type="match status" value="1"/>
</dbReference>
<dbReference type="Pfam" id="PF25601">
    <property type="entry name" value="AAA_lid_14"/>
    <property type="match status" value="1"/>
</dbReference>
<keyword evidence="10" id="KW-0804">Transcription</keyword>
<dbReference type="InterPro" id="IPR002078">
    <property type="entry name" value="Sigma_54_int"/>
</dbReference>
<dbReference type="Pfam" id="PF18024">
    <property type="entry name" value="HTH_50"/>
    <property type="match status" value="1"/>
</dbReference>
<feature type="domain" description="Sigma-54 factor interaction" evidence="12">
    <location>
        <begin position="203"/>
        <end position="432"/>
    </location>
</feature>
<dbReference type="Gene3D" id="1.10.8.60">
    <property type="match status" value="1"/>
</dbReference>
<evidence type="ECO:0000259" key="12">
    <source>
        <dbReference type="PROSITE" id="PS50045"/>
    </source>
</evidence>
<sequence length="517" mass="58082">MRLEITCDDRLGICQDVLQILRDQEIDLRGIEVDPRGKIFLNFPELAFEDFSYLMPQIRRIPNVKDVKTIPYMPFEREHFEFSLLLSTLPDPVLSIDSKGQIDIINDAGVQLLAGNNEQLKGELINQYIHGFSILRWLDKEPKEPTYEAILIGQSEYHAQLLPIWVTAEDGGETFAGAVITCKTEPITATWQRGDNQSAFGGILTEHASIKRVLKDAQRMAELDAPLLIEGETGSGKELLAKACHCASARFEKPFLAINCAALPDNVAESELFGHGEGSLSHQSARKTGVLEQAAGGTVLLDSVGEMSISLQAKLLRFLEDGVFRRIGEEQEVSVDVRVICTAQDQLYALVEQGKFREDLYYRLNVLSLNLPPLRERGADVLLLAEHFINQACKTLGRSQVKLGRATREKLRRYQWPGNVRQLENTMFRSVSMLEGDVLEPGDVRLPELKQSDEPLAIDMDDLSLDDAVRQFEANILKRLYPSFPSTRQLAKRLGLSHTAVANKLRDYGIGKQRKRK</sequence>
<evidence type="ECO:0000256" key="5">
    <source>
        <dbReference type="ARBA" id="ARBA00022797"/>
    </source>
</evidence>
<protein>
    <recommendedName>
        <fullName evidence="11">HTH-type transcriptional regulatory protein TyrR</fullName>
    </recommendedName>
</protein>
<organism evidence="15 16">
    <name type="scientific">Idiomarina aquatica</name>
    <dbReference type="NCBI Taxonomy" id="1327752"/>
    <lineage>
        <taxon>Bacteria</taxon>
        <taxon>Pseudomonadati</taxon>
        <taxon>Pseudomonadota</taxon>
        <taxon>Gammaproteobacteria</taxon>
        <taxon>Alteromonadales</taxon>
        <taxon>Idiomarinaceae</taxon>
        <taxon>Idiomarina</taxon>
    </lineage>
</organism>
<evidence type="ECO:0000256" key="11">
    <source>
        <dbReference type="ARBA" id="ARBA00029500"/>
    </source>
</evidence>
<dbReference type="InterPro" id="IPR000014">
    <property type="entry name" value="PAS"/>
</dbReference>
<evidence type="ECO:0000256" key="1">
    <source>
        <dbReference type="ARBA" id="ARBA00004496"/>
    </source>
</evidence>
<keyword evidence="5" id="KW-0058">Aromatic hydrocarbons catabolism</keyword>
<keyword evidence="16" id="KW-1185">Reference proteome</keyword>
<dbReference type="Gene3D" id="3.30.70.260">
    <property type="match status" value="1"/>
</dbReference>
<evidence type="ECO:0000259" key="13">
    <source>
        <dbReference type="PROSITE" id="PS50112"/>
    </source>
</evidence>
<evidence type="ECO:0000256" key="7">
    <source>
        <dbReference type="ARBA" id="ARBA00023015"/>
    </source>
</evidence>
<dbReference type="CDD" id="cd00009">
    <property type="entry name" value="AAA"/>
    <property type="match status" value="1"/>
</dbReference>
<dbReference type="InterPro" id="IPR003593">
    <property type="entry name" value="AAA+_ATPase"/>
</dbReference>
<dbReference type="PANTHER" id="PTHR32071:SF3">
    <property type="entry name" value="HTH-TYPE TRANSCRIPTIONAL REGULATORY PROTEIN TYRR"/>
    <property type="match status" value="1"/>
</dbReference>
<dbReference type="InterPro" id="IPR027417">
    <property type="entry name" value="P-loop_NTPase"/>
</dbReference>
<dbReference type="NCBIfam" id="NF008085">
    <property type="entry name" value="PRK10820.1"/>
    <property type="match status" value="1"/>
</dbReference>
<dbReference type="GO" id="GO:0005737">
    <property type="term" value="C:cytoplasm"/>
    <property type="evidence" value="ECO:0007669"/>
    <property type="project" value="UniProtKB-SubCell"/>
</dbReference>
<dbReference type="RefSeq" id="WP_133538244.1">
    <property type="nucleotide sequence ID" value="NZ_SNXI01000001.1"/>
</dbReference>
<dbReference type="PANTHER" id="PTHR32071">
    <property type="entry name" value="TRANSCRIPTIONAL REGULATORY PROTEIN"/>
    <property type="match status" value="1"/>
</dbReference>
<dbReference type="Pfam" id="PF00158">
    <property type="entry name" value="Sigma54_activat"/>
    <property type="match status" value="1"/>
</dbReference>
<evidence type="ECO:0000256" key="10">
    <source>
        <dbReference type="ARBA" id="ARBA00023163"/>
    </source>
</evidence>
<dbReference type="InterPro" id="IPR025662">
    <property type="entry name" value="Sigma_54_int_dom_ATP-bd_1"/>
</dbReference>
<dbReference type="EMBL" id="SNXI01000001">
    <property type="protein sequence ID" value="TDP40560.1"/>
    <property type="molecule type" value="Genomic_DNA"/>
</dbReference>
<evidence type="ECO:0000256" key="9">
    <source>
        <dbReference type="ARBA" id="ARBA00023159"/>
    </source>
</evidence>
<dbReference type="PROSITE" id="PS50112">
    <property type="entry name" value="PAS"/>
    <property type="match status" value="1"/>
</dbReference>
<dbReference type="OrthoDB" id="9804019at2"/>
<evidence type="ECO:0000256" key="8">
    <source>
        <dbReference type="ARBA" id="ARBA00023125"/>
    </source>
</evidence>
<dbReference type="PROSITE" id="PS50045">
    <property type="entry name" value="SIGMA54_INTERACT_4"/>
    <property type="match status" value="1"/>
</dbReference>
<accession>A0A4R6PTH5</accession>
<evidence type="ECO:0000256" key="3">
    <source>
        <dbReference type="ARBA" id="ARBA00022491"/>
    </source>
</evidence>
<dbReference type="InterPro" id="IPR045865">
    <property type="entry name" value="ACT-like_dom_sf"/>
</dbReference>